<reference evidence="2" key="1">
    <citation type="submission" date="2014-05" db="EMBL/GenBank/DDBJ databases">
        <title>The transcriptome of the halophilic microalga Tetraselmis sp. GSL018 isolated from the Great Salt Lake, Utah.</title>
        <authorList>
            <person name="Jinkerson R.E."/>
            <person name="D'Adamo S."/>
            <person name="Posewitz M.C."/>
        </authorList>
    </citation>
    <scope>NUCLEOTIDE SEQUENCE</scope>
    <source>
        <strain evidence="2">GSL018</strain>
    </source>
</reference>
<accession>A0A061RZB0</accession>
<feature type="non-terminal residue" evidence="2">
    <location>
        <position position="86"/>
    </location>
</feature>
<feature type="domain" description="Serine-threonine/tyrosine-protein kinase catalytic" evidence="1">
    <location>
        <begin position="2"/>
        <end position="59"/>
    </location>
</feature>
<proteinExistence type="predicted"/>
<dbReference type="InterPro" id="IPR011009">
    <property type="entry name" value="Kinase-like_dom_sf"/>
</dbReference>
<evidence type="ECO:0000259" key="1">
    <source>
        <dbReference type="Pfam" id="PF07714"/>
    </source>
</evidence>
<name>A0A061RZB0_9CHLO</name>
<dbReference type="GO" id="GO:0004672">
    <property type="term" value="F:protein kinase activity"/>
    <property type="evidence" value="ECO:0007669"/>
    <property type="project" value="InterPro"/>
</dbReference>
<protein>
    <recommendedName>
        <fullName evidence="1">Serine-threonine/tyrosine-protein kinase catalytic domain-containing protein</fullName>
    </recommendedName>
</protein>
<dbReference type="AlphaFoldDB" id="A0A061RZB0"/>
<dbReference type="SUPFAM" id="SSF56112">
    <property type="entry name" value="Protein kinase-like (PK-like)"/>
    <property type="match status" value="1"/>
</dbReference>
<feature type="non-terminal residue" evidence="2">
    <location>
        <position position="1"/>
    </location>
</feature>
<dbReference type="Gene3D" id="1.10.510.10">
    <property type="entry name" value="Transferase(Phosphotransferase) domain 1"/>
    <property type="match status" value="1"/>
</dbReference>
<organism evidence="2">
    <name type="scientific">Tetraselmis sp. GSL018</name>
    <dbReference type="NCBI Taxonomy" id="582737"/>
    <lineage>
        <taxon>Eukaryota</taxon>
        <taxon>Viridiplantae</taxon>
        <taxon>Chlorophyta</taxon>
        <taxon>core chlorophytes</taxon>
        <taxon>Chlorodendrophyceae</taxon>
        <taxon>Chlorodendrales</taxon>
        <taxon>Chlorodendraceae</taxon>
        <taxon>Tetraselmis</taxon>
    </lineage>
</organism>
<dbReference type="EMBL" id="GBEZ01009509">
    <property type="protein sequence ID" value="JAC76084.1"/>
    <property type="molecule type" value="Transcribed_RNA"/>
</dbReference>
<dbReference type="InterPro" id="IPR001245">
    <property type="entry name" value="Ser-Thr/Tyr_kinase_cat_dom"/>
</dbReference>
<evidence type="ECO:0000313" key="2">
    <source>
        <dbReference type="EMBL" id="JAC76084.1"/>
    </source>
</evidence>
<sequence length="86" mass="9911">TGEKAFKRVPVMQLTADVTARRRRPEFPLGSPKQIVELASRCWEHDPSKRPSFKTIMETIDDMQQLHEQGLLFNQAGISQNMSQDR</sequence>
<dbReference type="Pfam" id="PF07714">
    <property type="entry name" value="PK_Tyr_Ser-Thr"/>
    <property type="match status" value="1"/>
</dbReference>
<gene>
    <name evidence="2" type="ORF">TSPGSL018_21221</name>
</gene>